<name>A0AC61QYU4_9FIRM</name>
<gene>
    <name evidence="1" type="ORF">E5357_08185</name>
</gene>
<organism evidence="1 2">
    <name type="scientific">Hominisplanchenecus murintestinalis</name>
    <dbReference type="NCBI Taxonomy" id="2941517"/>
    <lineage>
        <taxon>Bacteria</taxon>
        <taxon>Bacillati</taxon>
        <taxon>Bacillota</taxon>
        <taxon>Clostridia</taxon>
        <taxon>Lachnospirales</taxon>
        <taxon>Lachnospiraceae</taxon>
        <taxon>Hominisplanchenecus</taxon>
    </lineage>
</organism>
<proteinExistence type="predicted"/>
<dbReference type="Proteomes" id="UP000307720">
    <property type="component" value="Unassembled WGS sequence"/>
</dbReference>
<evidence type="ECO:0000313" key="1">
    <source>
        <dbReference type="EMBL" id="TGX98670.1"/>
    </source>
</evidence>
<accession>A0AC61QYU4</accession>
<comment type="caution">
    <text evidence="1">The sequence shown here is derived from an EMBL/GenBank/DDBJ whole genome shotgun (WGS) entry which is preliminary data.</text>
</comment>
<evidence type="ECO:0000313" key="2">
    <source>
        <dbReference type="Proteomes" id="UP000307720"/>
    </source>
</evidence>
<sequence>MQMYAAAAPAVLGYIVWLLKRQKRDRDANGRGTMLLLRVQLMEYHDKYMAKGKIPSYAYQNFVEMYQAYHELGGNGMITKMYKEIQDLHLVDKKGGQHGE</sequence>
<keyword evidence="2" id="KW-1185">Reference proteome</keyword>
<protein>
    <submittedName>
        <fullName evidence="1">Uncharacterized protein</fullName>
    </submittedName>
</protein>
<dbReference type="EMBL" id="SRZB01000015">
    <property type="protein sequence ID" value="TGX98670.1"/>
    <property type="molecule type" value="Genomic_DNA"/>
</dbReference>
<reference evidence="1" key="1">
    <citation type="submission" date="2019-04" db="EMBL/GenBank/DDBJ databases">
        <title>Microbes associate with the intestines of laboratory mice.</title>
        <authorList>
            <person name="Navarre W."/>
            <person name="Wong E."/>
            <person name="Huang K."/>
            <person name="Tropini C."/>
            <person name="Ng K."/>
            <person name="Yu B."/>
        </authorList>
    </citation>
    <scope>NUCLEOTIDE SEQUENCE</scope>
    <source>
        <strain evidence="1">NM72_1-8</strain>
    </source>
</reference>